<sequence>MLKFVCDCYCCQRWMCRAVEESMKLMVDIAAELVVLVKHARAGEVFKWVLQWHD</sequence>
<keyword evidence="2" id="KW-1185">Reference proteome</keyword>
<dbReference type="AlphaFoldDB" id="A0A4Y7KES5"/>
<dbReference type="Proteomes" id="UP000316621">
    <property type="component" value="Chromosome 7"/>
</dbReference>
<gene>
    <name evidence="1" type="ORF">C5167_033597</name>
</gene>
<reference evidence="1 2" key="1">
    <citation type="journal article" date="2018" name="Science">
        <title>The opium poppy genome and morphinan production.</title>
        <authorList>
            <person name="Guo L."/>
            <person name="Winzer T."/>
            <person name="Yang X."/>
            <person name="Li Y."/>
            <person name="Ning Z."/>
            <person name="He Z."/>
            <person name="Teodor R."/>
            <person name="Lu Y."/>
            <person name="Bowser T.A."/>
            <person name="Graham I.A."/>
            <person name="Ye K."/>
        </authorList>
    </citation>
    <scope>NUCLEOTIDE SEQUENCE [LARGE SCALE GENOMIC DNA]</scope>
    <source>
        <strain evidence="2">cv. HN1</strain>
        <tissue evidence="1">Leaves</tissue>
    </source>
</reference>
<dbReference type="Gramene" id="RZC70425">
    <property type="protein sequence ID" value="RZC70425"/>
    <property type="gene ID" value="C5167_033597"/>
</dbReference>
<dbReference type="EMBL" id="CM010721">
    <property type="protein sequence ID" value="RZC70425.1"/>
    <property type="molecule type" value="Genomic_DNA"/>
</dbReference>
<accession>A0A4Y7KES5</accession>
<organism evidence="1 2">
    <name type="scientific">Papaver somniferum</name>
    <name type="common">Opium poppy</name>
    <dbReference type="NCBI Taxonomy" id="3469"/>
    <lineage>
        <taxon>Eukaryota</taxon>
        <taxon>Viridiplantae</taxon>
        <taxon>Streptophyta</taxon>
        <taxon>Embryophyta</taxon>
        <taxon>Tracheophyta</taxon>
        <taxon>Spermatophyta</taxon>
        <taxon>Magnoliopsida</taxon>
        <taxon>Ranunculales</taxon>
        <taxon>Papaveraceae</taxon>
        <taxon>Papaveroideae</taxon>
        <taxon>Papaver</taxon>
    </lineage>
</organism>
<protein>
    <submittedName>
        <fullName evidence="1">Uncharacterized protein</fullName>
    </submittedName>
</protein>
<evidence type="ECO:0000313" key="1">
    <source>
        <dbReference type="EMBL" id="RZC70425.1"/>
    </source>
</evidence>
<proteinExistence type="predicted"/>
<name>A0A4Y7KES5_PAPSO</name>
<evidence type="ECO:0000313" key="2">
    <source>
        <dbReference type="Proteomes" id="UP000316621"/>
    </source>
</evidence>